<proteinExistence type="predicted"/>
<organism evidence="1 2">
    <name type="scientific">Phytophthora aleatoria</name>
    <dbReference type="NCBI Taxonomy" id="2496075"/>
    <lineage>
        <taxon>Eukaryota</taxon>
        <taxon>Sar</taxon>
        <taxon>Stramenopiles</taxon>
        <taxon>Oomycota</taxon>
        <taxon>Peronosporomycetes</taxon>
        <taxon>Peronosporales</taxon>
        <taxon>Peronosporaceae</taxon>
        <taxon>Phytophthora</taxon>
    </lineage>
</organism>
<evidence type="ECO:0000313" key="1">
    <source>
        <dbReference type="EMBL" id="KAG6944708.1"/>
    </source>
</evidence>
<name>A0A8J5LYT8_9STRA</name>
<keyword evidence="2" id="KW-1185">Reference proteome</keyword>
<reference evidence="1" key="1">
    <citation type="submission" date="2021-01" db="EMBL/GenBank/DDBJ databases">
        <title>Phytophthora aleatoria, a newly-described species from Pinus radiata is distinct from Phytophthora cactorum isolates based on comparative genomics.</title>
        <authorList>
            <person name="Mcdougal R."/>
            <person name="Panda P."/>
            <person name="Williams N."/>
            <person name="Studholme D.J."/>
        </authorList>
    </citation>
    <scope>NUCLEOTIDE SEQUENCE</scope>
    <source>
        <strain evidence="1">NZFS 4037</strain>
    </source>
</reference>
<accession>A0A8J5LYT8</accession>
<gene>
    <name evidence="1" type="ORF">JG688_00016946</name>
</gene>
<comment type="caution">
    <text evidence="1">The sequence shown here is derived from an EMBL/GenBank/DDBJ whole genome shotgun (WGS) entry which is preliminary data.</text>
</comment>
<feature type="non-terminal residue" evidence="1">
    <location>
        <position position="152"/>
    </location>
</feature>
<sequence length="152" mass="16173">LQQISLAKKLFLPQPRVQVQLVVLETLLHLHDLMSPVAKVFQSIPVVQVKIQGASSTSASYTSSQNVTAAIASSTPVAASRISSYSRIASSASGATWSSSFSLWVQPYLGMPLTDPGAKKCFERVLSTVLLDPTPGDVSIHVTIESLKAFCG</sequence>
<dbReference type="EMBL" id="JAENGY010002295">
    <property type="protein sequence ID" value="KAG6944708.1"/>
    <property type="molecule type" value="Genomic_DNA"/>
</dbReference>
<dbReference type="Proteomes" id="UP000709295">
    <property type="component" value="Unassembled WGS sequence"/>
</dbReference>
<protein>
    <submittedName>
        <fullName evidence="1">Uncharacterized protein</fullName>
    </submittedName>
</protein>
<dbReference type="AlphaFoldDB" id="A0A8J5LYT8"/>
<evidence type="ECO:0000313" key="2">
    <source>
        <dbReference type="Proteomes" id="UP000709295"/>
    </source>
</evidence>